<dbReference type="InterPro" id="IPR036737">
    <property type="entry name" value="OmpA-like_sf"/>
</dbReference>
<gene>
    <name evidence="6" type="ORF">PGH07_10355</name>
</gene>
<dbReference type="Pfam" id="PF13441">
    <property type="entry name" value="Gly-zipper_YMGG"/>
    <property type="match status" value="1"/>
</dbReference>
<dbReference type="Gene3D" id="3.30.1330.60">
    <property type="entry name" value="OmpA-like domain"/>
    <property type="match status" value="1"/>
</dbReference>
<dbReference type="Pfam" id="PF00691">
    <property type="entry name" value="OmpA"/>
    <property type="match status" value="1"/>
</dbReference>
<organism evidence="6 7">
    <name type="scientific">Sulfurovum zhangzhouensis</name>
    <dbReference type="NCBI Taxonomy" id="3019067"/>
    <lineage>
        <taxon>Bacteria</taxon>
        <taxon>Pseudomonadati</taxon>
        <taxon>Campylobacterota</taxon>
        <taxon>Epsilonproteobacteria</taxon>
        <taxon>Campylobacterales</taxon>
        <taxon>Sulfurovaceae</taxon>
        <taxon>Sulfurovum</taxon>
    </lineage>
</organism>
<dbReference type="PRINTS" id="PR01021">
    <property type="entry name" value="OMPADOMAIN"/>
</dbReference>
<evidence type="ECO:0000256" key="2">
    <source>
        <dbReference type="ARBA" id="ARBA00023136"/>
    </source>
</evidence>
<evidence type="ECO:0000256" key="3">
    <source>
        <dbReference type="ARBA" id="ARBA00023237"/>
    </source>
</evidence>
<keyword evidence="3" id="KW-0998">Cell outer membrane</keyword>
<dbReference type="PANTHER" id="PTHR30329:SF21">
    <property type="entry name" value="LIPOPROTEIN YIAD-RELATED"/>
    <property type="match status" value="1"/>
</dbReference>
<evidence type="ECO:0000256" key="4">
    <source>
        <dbReference type="PROSITE-ProRule" id="PRU00473"/>
    </source>
</evidence>
<dbReference type="Proteomes" id="UP001169069">
    <property type="component" value="Unassembled WGS sequence"/>
</dbReference>
<dbReference type="RefSeq" id="WP_289414398.1">
    <property type="nucleotide sequence ID" value="NZ_JAQIBD010000004.1"/>
</dbReference>
<evidence type="ECO:0000313" key="6">
    <source>
        <dbReference type="EMBL" id="MDM5272576.1"/>
    </source>
</evidence>
<dbReference type="CDD" id="cd07185">
    <property type="entry name" value="OmpA_C-like"/>
    <property type="match status" value="1"/>
</dbReference>
<keyword evidence="7" id="KW-1185">Reference proteome</keyword>
<accession>A0ABT7R0F0</accession>
<dbReference type="InterPro" id="IPR006664">
    <property type="entry name" value="OMP_bac"/>
</dbReference>
<dbReference type="PROSITE" id="PS51123">
    <property type="entry name" value="OMPA_2"/>
    <property type="match status" value="1"/>
</dbReference>
<evidence type="ECO:0000259" key="5">
    <source>
        <dbReference type="PROSITE" id="PS51123"/>
    </source>
</evidence>
<dbReference type="SUPFAM" id="SSF103088">
    <property type="entry name" value="OmpA-like"/>
    <property type="match status" value="1"/>
</dbReference>
<proteinExistence type="predicted"/>
<sequence>MKLTKPLLASSLAAFLLTGCYQEPGLVQDNSYDRTKTGALAGALTGAVIGYNTTGHNKGKRAAIGATLGALAGGAIGYSLDQQANEVARALGTGVENDPLAQLDPNRDIIVSKTSTYVHITFRDKMMFATDSDKLQPNARYKVEKVARLLEGYPQTVVGVAGFTDDRGSYEYNQRLSDRRARSVANVLAVNGYPKVKGCSYDKALVPNDNAVNRALNRRVEVYLYADRNNMSNPCY</sequence>
<protein>
    <submittedName>
        <fullName evidence="6">OmpA family protein</fullName>
    </submittedName>
</protein>
<feature type="domain" description="OmpA-like" evidence="5">
    <location>
        <begin position="115"/>
        <end position="228"/>
    </location>
</feature>
<dbReference type="InterPro" id="IPR006665">
    <property type="entry name" value="OmpA-like"/>
</dbReference>
<name>A0ABT7R0F0_9BACT</name>
<evidence type="ECO:0000313" key="7">
    <source>
        <dbReference type="Proteomes" id="UP001169069"/>
    </source>
</evidence>
<keyword evidence="2 4" id="KW-0472">Membrane</keyword>
<comment type="subcellular location">
    <subcellularLocation>
        <location evidence="1">Cell outer membrane</location>
    </subcellularLocation>
</comment>
<dbReference type="PROSITE" id="PS51257">
    <property type="entry name" value="PROKAR_LIPOPROTEIN"/>
    <property type="match status" value="1"/>
</dbReference>
<comment type="caution">
    <text evidence="6">The sequence shown here is derived from an EMBL/GenBank/DDBJ whole genome shotgun (WGS) entry which is preliminary data.</text>
</comment>
<dbReference type="InterPro" id="IPR050330">
    <property type="entry name" value="Bact_OuterMem_StrucFunc"/>
</dbReference>
<dbReference type="InterPro" id="IPR027367">
    <property type="entry name" value="Gly-zipper_YMGG"/>
</dbReference>
<reference evidence="6" key="1">
    <citation type="submission" date="2023-01" db="EMBL/GenBank/DDBJ databases">
        <title>Sulfurovum sp. zt1-1 genome assembly.</title>
        <authorList>
            <person name="Wang J."/>
        </authorList>
    </citation>
    <scope>NUCLEOTIDE SEQUENCE</scope>
    <source>
        <strain evidence="6">Zt1-1</strain>
    </source>
</reference>
<dbReference type="EMBL" id="JAQIBD010000004">
    <property type="protein sequence ID" value="MDM5272576.1"/>
    <property type="molecule type" value="Genomic_DNA"/>
</dbReference>
<evidence type="ECO:0000256" key="1">
    <source>
        <dbReference type="ARBA" id="ARBA00004442"/>
    </source>
</evidence>
<dbReference type="PANTHER" id="PTHR30329">
    <property type="entry name" value="STATOR ELEMENT OF FLAGELLAR MOTOR COMPLEX"/>
    <property type="match status" value="1"/>
</dbReference>